<dbReference type="RefSeq" id="WP_377567271.1">
    <property type="nucleotide sequence ID" value="NZ_JBHTJZ010000056.1"/>
</dbReference>
<evidence type="ECO:0000313" key="6">
    <source>
        <dbReference type="EMBL" id="MFD0961571.1"/>
    </source>
</evidence>
<dbReference type="SMART" id="SM00060">
    <property type="entry name" value="FN3"/>
    <property type="match status" value="1"/>
</dbReference>
<dbReference type="PROSITE" id="PS50853">
    <property type="entry name" value="FN3"/>
    <property type="match status" value="1"/>
</dbReference>
<dbReference type="PANTHER" id="PTHR46708:SF8">
    <property type="entry name" value="FIBRONECTIN"/>
    <property type="match status" value="1"/>
</dbReference>
<comment type="caution">
    <text evidence="6">The sequence shown here is derived from an EMBL/GenBank/DDBJ whole genome shotgun (WGS) entry which is preliminary data.</text>
</comment>
<evidence type="ECO:0000256" key="3">
    <source>
        <dbReference type="ARBA" id="ARBA00023157"/>
    </source>
</evidence>
<evidence type="ECO:0000256" key="4">
    <source>
        <dbReference type="ARBA" id="ARBA00023180"/>
    </source>
</evidence>
<keyword evidence="2" id="KW-0130">Cell adhesion</keyword>
<evidence type="ECO:0000256" key="2">
    <source>
        <dbReference type="ARBA" id="ARBA00022889"/>
    </source>
</evidence>
<dbReference type="Pfam" id="PF00041">
    <property type="entry name" value="fn3"/>
    <property type="match status" value="1"/>
</dbReference>
<dbReference type="Gene3D" id="2.60.40.10">
    <property type="entry name" value="Immunoglobulins"/>
    <property type="match status" value="1"/>
</dbReference>
<dbReference type="InterPro" id="IPR050991">
    <property type="entry name" value="ECM_Regulatory_Proteins"/>
</dbReference>
<dbReference type="Proteomes" id="UP001596989">
    <property type="component" value="Unassembled WGS sequence"/>
</dbReference>
<dbReference type="InterPro" id="IPR013783">
    <property type="entry name" value="Ig-like_fold"/>
</dbReference>
<keyword evidence="7" id="KW-1185">Reference proteome</keyword>
<dbReference type="SUPFAM" id="SSF49265">
    <property type="entry name" value="Fibronectin type III"/>
    <property type="match status" value="1"/>
</dbReference>
<dbReference type="InterPro" id="IPR003961">
    <property type="entry name" value="FN3_dom"/>
</dbReference>
<sequence length="145" mass="16185">MILVEGDWDWSPLPFNTVIIVDPPANVQAVNITETSATVQWTDNPGHSEYYISWGSELSTYVRDRSGPYTIENLTSNTTYIVSIYALDGTTLTSEPVEIQFTTTEAAIVWPTKEIMIGRDKGFEPTARTTRAEAAVIVKRLIDLK</sequence>
<proteinExistence type="predicted"/>
<evidence type="ECO:0000256" key="1">
    <source>
        <dbReference type="ARBA" id="ARBA00022737"/>
    </source>
</evidence>
<keyword evidence="3" id="KW-1015">Disulfide bond</keyword>
<dbReference type="EMBL" id="JBHTJZ010000056">
    <property type="protein sequence ID" value="MFD0961571.1"/>
    <property type="molecule type" value="Genomic_DNA"/>
</dbReference>
<reference evidence="7" key="1">
    <citation type="journal article" date="2019" name="Int. J. Syst. Evol. Microbiol.">
        <title>The Global Catalogue of Microorganisms (GCM) 10K type strain sequencing project: providing services to taxonomists for standard genome sequencing and annotation.</title>
        <authorList>
            <consortium name="The Broad Institute Genomics Platform"/>
            <consortium name="The Broad Institute Genome Sequencing Center for Infectious Disease"/>
            <person name="Wu L."/>
            <person name="Ma J."/>
        </authorList>
    </citation>
    <scope>NUCLEOTIDE SEQUENCE [LARGE SCALE GENOMIC DNA]</scope>
    <source>
        <strain evidence="7">CCUG 59129</strain>
    </source>
</reference>
<feature type="domain" description="Fibronectin type-III" evidence="5">
    <location>
        <begin position="23"/>
        <end position="107"/>
    </location>
</feature>
<gene>
    <name evidence="6" type="ORF">ACFQ2I_19670</name>
</gene>
<accession>A0ABW3HVM8</accession>
<dbReference type="InterPro" id="IPR036116">
    <property type="entry name" value="FN3_sf"/>
</dbReference>
<evidence type="ECO:0000313" key="7">
    <source>
        <dbReference type="Proteomes" id="UP001596989"/>
    </source>
</evidence>
<keyword evidence="1" id="KW-0677">Repeat</keyword>
<organism evidence="6 7">
    <name type="scientific">Paenibacillus chungangensis</name>
    <dbReference type="NCBI Taxonomy" id="696535"/>
    <lineage>
        <taxon>Bacteria</taxon>
        <taxon>Bacillati</taxon>
        <taxon>Bacillota</taxon>
        <taxon>Bacilli</taxon>
        <taxon>Bacillales</taxon>
        <taxon>Paenibacillaceae</taxon>
        <taxon>Paenibacillus</taxon>
    </lineage>
</organism>
<name>A0ABW3HVM8_9BACL</name>
<dbReference type="CDD" id="cd00063">
    <property type="entry name" value="FN3"/>
    <property type="match status" value="1"/>
</dbReference>
<keyword evidence="4" id="KW-0325">Glycoprotein</keyword>
<protein>
    <submittedName>
        <fullName evidence="6">Fibronectin type III domain-containing protein</fullName>
    </submittedName>
</protein>
<evidence type="ECO:0000259" key="5">
    <source>
        <dbReference type="PROSITE" id="PS50853"/>
    </source>
</evidence>
<dbReference type="PANTHER" id="PTHR46708">
    <property type="entry name" value="TENASCIN"/>
    <property type="match status" value="1"/>
</dbReference>